<accession>A0A6J5PTK5</accession>
<gene>
    <name evidence="1" type="ORF">UFOVP972_110</name>
</gene>
<organism evidence="1">
    <name type="scientific">uncultured Caudovirales phage</name>
    <dbReference type="NCBI Taxonomy" id="2100421"/>
    <lineage>
        <taxon>Viruses</taxon>
        <taxon>Duplodnaviria</taxon>
        <taxon>Heunggongvirae</taxon>
        <taxon>Uroviricota</taxon>
        <taxon>Caudoviricetes</taxon>
        <taxon>Peduoviridae</taxon>
        <taxon>Maltschvirus</taxon>
        <taxon>Maltschvirus maltsch</taxon>
    </lineage>
</organism>
<reference evidence="1" key="1">
    <citation type="submission" date="2020-05" db="EMBL/GenBank/DDBJ databases">
        <authorList>
            <person name="Chiriac C."/>
            <person name="Salcher M."/>
            <person name="Ghai R."/>
            <person name="Kavagutti S V."/>
        </authorList>
    </citation>
    <scope>NUCLEOTIDE SEQUENCE</scope>
</reference>
<evidence type="ECO:0000313" key="1">
    <source>
        <dbReference type="EMBL" id="CAB4175083.1"/>
    </source>
</evidence>
<name>A0A6J5PTK5_9CAUD</name>
<proteinExistence type="predicted"/>
<protein>
    <submittedName>
        <fullName evidence="1">Uncharacterized protein</fullName>
    </submittedName>
</protein>
<sequence length="188" mass="22190">MGLDITAWSNLKRSEEQDESYDNNITMIWQNTDFPDHCELEEGYWEGTPLTRVHSFRAGTYSGYNEFRKTLTLCTLGVDHTTIWEAEDIYMNRPFFNLINFSDCSGKIGPAYSEALFEDFRDNRDRFIRNLKQEIDFTKETENPLAMEPEFILDLELSQDTIEYYIELYDNWMKAFELAKDDGIVEFG</sequence>
<dbReference type="EMBL" id="LR796923">
    <property type="protein sequence ID" value="CAB4175083.1"/>
    <property type="molecule type" value="Genomic_DNA"/>
</dbReference>